<dbReference type="Gene3D" id="3.40.1090.10">
    <property type="entry name" value="Cytosolic phospholipase A2 catalytic domain"/>
    <property type="match status" value="2"/>
</dbReference>
<dbReference type="PROSITE" id="PS51635">
    <property type="entry name" value="PNPLA"/>
    <property type="match status" value="1"/>
</dbReference>
<evidence type="ECO:0000259" key="5">
    <source>
        <dbReference type="PROSITE" id="PS51635"/>
    </source>
</evidence>
<keyword evidence="2 4" id="KW-0442">Lipid degradation</keyword>
<dbReference type="EMBL" id="CP120733">
    <property type="protein sequence ID" value="WFD11138.1"/>
    <property type="molecule type" value="Genomic_DNA"/>
</dbReference>
<dbReference type="PANTHER" id="PTHR14226:SF25">
    <property type="entry name" value="PHOSPHOESTERASE"/>
    <property type="match status" value="1"/>
</dbReference>
<dbReference type="Proteomes" id="UP001222800">
    <property type="component" value="Chromosome"/>
</dbReference>
<feature type="active site" description="Nucleophile" evidence="4">
    <location>
        <position position="39"/>
    </location>
</feature>
<feature type="domain" description="PNPLA" evidence="5">
    <location>
        <begin position="6"/>
        <end position="173"/>
    </location>
</feature>
<name>A0ABY8EDW4_9FIRM</name>
<keyword evidence="7" id="KW-1185">Reference proteome</keyword>
<dbReference type="InterPro" id="IPR037483">
    <property type="entry name" value="YjjU-like"/>
</dbReference>
<keyword evidence="1 4" id="KW-0378">Hydrolase</keyword>
<feature type="short sequence motif" description="GXGXXG" evidence="4">
    <location>
        <begin position="10"/>
        <end position="15"/>
    </location>
</feature>
<dbReference type="PANTHER" id="PTHR14226">
    <property type="entry name" value="NEUROPATHY TARGET ESTERASE/SWISS CHEESE D.MELANOGASTER"/>
    <property type="match status" value="1"/>
</dbReference>
<dbReference type="SUPFAM" id="SSF52151">
    <property type="entry name" value="FabD/lysophospholipase-like"/>
    <property type="match status" value="1"/>
</dbReference>
<dbReference type="CDD" id="cd07208">
    <property type="entry name" value="Pat_hypo_Ecoli_yjju_like"/>
    <property type="match status" value="1"/>
</dbReference>
<organism evidence="6 7">
    <name type="scientific">Tepidibacter hydrothermalis</name>
    <dbReference type="NCBI Taxonomy" id="3036126"/>
    <lineage>
        <taxon>Bacteria</taxon>
        <taxon>Bacillati</taxon>
        <taxon>Bacillota</taxon>
        <taxon>Clostridia</taxon>
        <taxon>Peptostreptococcales</taxon>
        <taxon>Peptostreptococcaceae</taxon>
        <taxon>Tepidibacter</taxon>
    </lineage>
</organism>
<dbReference type="InterPro" id="IPR050301">
    <property type="entry name" value="NTE"/>
</dbReference>
<dbReference type="RefSeq" id="WP_277733122.1">
    <property type="nucleotide sequence ID" value="NZ_CP120733.1"/>
</dbReference>
<keyword evidence="3 4" id="KW-0443">Lipid metabolism</keyword>
<evidence type="ECO:0000313" key="6">
    <source>
        <dbReference type="EMBL" id="WFD11138.1"/>
    </source>
</evidence>
<feature type="short sequence motif" description="DGA/G" evidence="4">
    <location>
        <begin position="160"/>
        <end position="162"/>
    </location>
</feature>
<dbReference type="InterPro" id="IPR045943">
    <property type="entry name" value="DUF6363"/>
</dbReference>
<feature type="short sequence motif" description="GXSXG" evidence="4">
    <location>
        <begin position="37"/>
        <end position="41"/>
    </location>
</feature>
<dbReference type="Pfam" id="PF01734">
    <property type="entry name" value="Patatin"/>
    <property type="match status" value="1"/>
</dbReference>
<feature type="active site" description="Proton acceptor" evidence="4">
    <location>
        <position position="160"/>
    </location>
</feature>
<evidence type="ECO:0000256" key="3">
    <source>
        <dbReference type="ARBA" id="ARBA00023098"/>
    </source>
</evidence>
<evidence type="ECO:0000256" key="1">
    <source>
        <dbReference type="ARBA" id="ARBA00022801"/>
    </source>
</evidence>
<dbReference type="InterPro" id="IPR016035">
    <property type="entry name" value="Acyl_Trfase/lysoPLipase"/>
</dbReference>
<evidence type="ECO:0000256" key="2">
    <source>
        <dbReference type="ARBA" id="ARBA00022963"/>
    </source>
</evidence>
<accession>A0ABY8EDW4</accession>
<proteinExistence type="predicted"/>
<protein>
    <submittedName>
        <fullName evidence="6">Patatin family protein</fullName>
    </submittedName>
</protein>
<evidence type="ECO:0000256" key="4">
    <source>
        <dbReference type="PROSITE-ProRule" id="PRU01161"/>
    </source>
</evidence>
<dbReference type="Pfam" id="PF19890">
    <property type="entry name" value="DUF6363"/>
    <property type="match status" value="1"/>
</dbReference>
<sequence>MKNIGLILPGGGMRGVYTSGVIDFFIEKNLRFPYTIGVSAGACNGSAYISNQHGFGKILYTKYLNDKRYFDLRNLFRQNKTVLGMDFIFDEIPNKLELFDFDSFNKAPEKLIITTTNCVNGESVYIDRHNCDDLLKVIRASCSLPFVSPIVEYDKMQLLDGGISDPIPIKKSQNDGNNKNIVILTSQEESSKKPRYLKRLAKKFYTDNITLVEAIDNCYDVYNDSLKYVSEQQKNGKAFVISPSQPVKLNTLDKNYKNINSLYELGYKDASNSYNKMIDYIKN</sequence>
<evidence type="ECO:0000313" key="7">
    <source>
        <dbReference type="Proteomes" id="UP001222800"/>
    </source>
</evidence>
<reference evidence="6 7" key="1">
    <citation type="submission" date="2023-03" db="EMBL/GenBank/DDBJ databases">
        <title>Complete genome sequence of Tepidibacter sp. SWIR-1, isolated from a deep-sea hydrothermal vent.</title>
        <authorList>
            <person name="Li X."/>
        </authorList>
    </citation>
    <scope>NUCLEOTIDE SEQUENCE [LARGE SCALE GENOMIC DNA]</scope>
    <source>
        <strain evidence="6 7">SWIR-1</strain>
    </source>
</reference>
<gene>
    <name evidence="6" type="ORF">P4S50_03415</name>
</gene>
<dbReference type="InterPro" id="IPR002641">
    <property type="entry name" value="PNPLA_dom"/>
</dbReference>